<dbReference type="InterPro" id="IPR000884">
    <property type="entry name" value="TSP1_rpt"/>
</dbReference>
<feature type="region of interest" description="Disordered" evidence="5">
    <location>
        <begin position="380"/>
        <end position="454"/>
    </location>
</feature>
<dbReference type="Gene3D" id="2.40.50.120">
    <property type="match status" value="1"/>
</dbReference>
<feature type="disulfide bond" evidence="4">
    <location>
        <begin position="96"/>
        <end position="133"/>
    </location>
</feature>
<dbReference type="InterPro" id="IPR036383">
    <property type="entry name" value="TSP1_rpt_sf"/>
</dbReference>
<proteinExistence type="evidence at transcript level"/>
<dbReference type="GO" id="GO:0004222">
    <property type="term" value="F:metalloendopeptidase activity"/>
    <property type="evidence" value="ECO:0007669"/>
    <property type="project" value="TreeGrafter"/>
</dbReference>
<keyword evidence="3 4" id="KW-1015">Disulfide bond</keyword>
<dbReference type="PANTHER" id="PTHR13723">
    <property type="entry name" value="ADAMTS A DISINTEGRIN AND METALLOPROTEASE WITH THROMBOSPONDIN MOTIFS PROTEASE"/>
    <property type="match status" value="1"/>
</dbReference>
<dbReference type="Pfam" id="PF19236">
    <property type="entry name" value="ADAMTS_CR_3"/>
    <property type="match status" value="1"/>
</dbReference>
<dbReference type="SUPFAM" id="SSF82895">
    <property type="entry name" value="TSP-1 type 1 repeat"/>
    <property type="match status" value="1"/>
</dbReference>
<dbReference type="FunFam" id="2.20.100.10:FF:000001">
    <property type="entry name" value="semaphorin-5A isoform X1"/>
    <property type="match status" value="1"/>
</dbReference>
<dbReference type="InterPro" id="IPR008993">
    <property type="entry name" value="TIMP-like_OB-fold"/>
</dbReference>
<dbReference type="InterPro" id="IPR045371">
    <property type="entry name" value="ADAMTS_CR_3"/>
</dbReference>
<dbReference type="GO" id="GO:0005576">
    <property type="term" value="C:extracellular region"/>
    <property type="evidence" value="ECO:0007669"/>
    <property type="project" value="UniProtKB-SubCell"/>
</dbReference>
<dbReference type="Pfam" id="PF05986">
    <property type="entry name" value="ADAMTS_spacer1"/>
    <property type="match status" value="1"/>
</dbReference>
<feature type="chain" id="PRO_5026186932" evidence="6">
    <location>
        <begin position="22"/>
        <end position="617"/>
    </location>
</feature>
<name>A0A6F9D5A6_9ASCI</name>
<evidence type="ECO:0000256" key="5">
    <source>
        <dbReference type="SAM" id="MobiDB-lite"/>
    </source>
</evidence>
<dbReference type="Pfam" id="PF00090">
    <property type="entry name" value="TSP_1"/>
    <property type="match status" value="1"/>
</dbReference>
<evidence type="ECO:0000256" key="4">
    <source>
        <dbReference type="PIRSR" id="PIRSR613273-3"/>
    </source>
</evidence>
<dbReference type="PANTHER" id="PTHR13723:SF317">
    <property type="entry name" value="ADAMTS_ADAMTS-LIKE SPACER 1 DOMAIN-CONTAINING PROTEIN"/>
    <property type="match status" value="1"/>
</dbReference>
<evidence type="ECO:0000256" key="6">
    <source>
        <dbReference type="SAM" id="SignalP"/>
    </source>
</evidence>
<feature type="disulfide bond" evidence="4">
    <location>
        <begin position="100"/>
        <end position="138"/>
    </location>
</feature>
<dbReference type="InterPro" id="IPR018933">
    <property type="entry name" value="Netrin_module_non-TIMP"/>
</dbReference>
<organism evidence="8">
    <name type="scientific">Phallusia mammillata</name>
    <dbReference type="NCBI Taxonomy" id="59560"/>
    <lineage>
        <taxon>Eukaryota</taxon>
        <taxon>Metazoa</taxon>
        <taxon>Chordata</taxon>
        <taxon>Tunicata</taxon>
        <taxon>Ascidiacea</taxon>
        <taxon>Phlebobranchia</taxon>
        <taxon>Ascidiidae</taxon>
        <taxon>Phallusia</taxon>
    </lineage>
</organism>
<dbReference type="SMART" id="SM00209">
    <property type="entry name" value="TSP1"/>
    <property type="match status" value="1"/>
</dbReference>
<dbReference type="InterPro" id="IPR001134">
    <property type="entry name" value="Netrin_domain"/>
</dbReference>
<feature type="disulfide bond" evidence="4">
    <location>
        <begin position="111"/>
        <end position="123"/>
    </location>
</feature>
<evidence type="ECO:0000256" key="1">
    <source>
        <dbReference type="ARBA" id="ARBA00004613"/>
    </source>
</evidence>
<feature type="domain" description="NTR" evidence="7">
    <location>
        <begin position="450"/>
        <end position="586"/>
    </location>
</feature>
<feature type="signal peptide" evidence="6">
    <location>
        <begin position="1"/>
        <end position="21"/>
    </location>
</feature>
<dbReference type="AlphaFoldDB" id="A0A6F9D5A6"/>
<keyword evidence="6" id="KW-0732">Signal</keyword>
<comment type="subcellular location">
    <subcellularLocation>
        <location evidence="1">Secreted</location>
    </subcellularLocation>
</comment>
<dbReference type="InterPro" id="IPR050439">
    <property type="entry name" value="ADAMTS_ADAMTS-like"/>
</dbReference>
<accession>A0A6F9D5A6</accession>
<reference evidence="8" key="1">
    <citation type="submission" date="2020-04" db="EMBL/GenBank/DDBJ databases">
        <authorList>
            <person name="Neveu A P."/>
        </authorList>
    </citation>
    <scope>NUCLEOTIDE SEQUENCE</scope>
    <source>
        <tissue evidence="8">Whole embryo</tissue>
    </source>
</reference>
<gene>
    <name evidence="8" type="primary">Adamtsl5</name>
</gene>
<evidence type="ECO:0000256" key="2">
    <source>
        <dbReference type="ARBA" id="ARBA00022525"/>
    </source>
</evidence>
<dbReference type="Gene3D" id="2.60.120.830">
    <property type="match status" value="1"/>
</dbReference>
<dbReference type="GO" id="GO:0006508">
    <property type="term" value="P:proteolysis"/>
    <property type="evidence" value="ECO:0007669"/>
    <property type="project" value="TreeGrafter"/>
</dbReference>
<dbReference type="InterPro" id="IPR013273">
    <property type="entry name" value="ADAMTS/ADAMTS-like"/>
</dbReference>
<evidence type="ECO:0000313" key="8">
    <source>
        <dbReference type="EMBL" id="CAB3220005.1"/>
    </source>
</evidence>
<dbReference type="InterPro" id="IPR010294">
    <property type="entry name" value="ADAMTS_spacer1"/>
</dbReference>
<dbReference type="PROSITE" id="PS50189">
    <property type="entry name" value="NTR"/>
    <property type="match status" value="1"/>
</dbReference>
<evidence type="ECO:0000259" key="7">
    <source>
        <dbReference type="PROSITE" id="PS50189"/>
    </source>
</evidence>
<dbReference type="PROSITE" id="PS50092">
    <property type="entry name" value="TSP1"/>
    <property type="match status" value="1"/>
</dbReference>
<dbReference type="GO" id="GO:0030198">
    <property type="term" value="P:extracellular matrix organization"/>
    <property type="evidence" value="ECO:0007669"/>
    <property type="project" value="InterPro"/>
</dbReference>
<dbReference type="SUPFAM" id="SSF50242">
    <property type="entry name" value="TIMP-like"/>
    <property type="match status" value="1"/>
</dbReference>
<dbReference type="PRINTS" id="PR01857">
    <property type="entry name" value="ADAMTSFAMILY"/>
</dbReference>
<keyword evidence="2" id="KW-0964">Secreted</keyword>
<dbReference type="GO" id="GO:0031012">
    <property type="term" value="C:extracellular matrix"/>
    <property type="evidence" value="ECO:0007669"/>
    <property type="project" value="TreeGrafter"/>
</dbReference>
<evidence type="ECO:0000256" key="3">
    <source>
        <dbReference type="ARBA" id="ARBA00023157"/>
    </source>
</evidence>
<dbReference type="SMART" id="SM00643">
    <property type="entry name" value="C345C"/>
    <property type="match status" value="1"/>
</dbReference>
<protein>
    <submittedName>
        <fullName evidence="8">ADAMTS-like protein 5</fullName>
    </submittedName>
</protein>
<dbReference type="Pfam" id="PF01759">
    <property type="entry name" value="NTR"/>
    <property type="match status" value="1"/>
</dbReference>
<dbReference type="Gene3D" id="2.20.100.10">
    <property type="entry name" value="Thrombospondin type-1 (TSP1) repeat"/>
    <property type="match status" value="1"/>
</dbReference>
<dbReference type="EMBL" id="LR782720">
    <property type="protein sequence ID" value="CAB3220005.1"/>
    <property type="molecule type" value="mRNA"/>
</dbReference>
<sequence length="617" mass="70719">MIVNMWAKFFLVVLCVSISEAQDFDQTASDVYHPAMHRVGTRRRSEEVSKQNRDDVYQPVQVQPNAYFEAINEFAELEPDEFSQQDWSMWTEWSFCSRSCGGGVAMRTRRCGIRTLEDAIRDCSGDDVEHQICNSMDCEGISSDFRATQCSHYDTVDRYDTKQLRWHPHYVDAEPCNLYCMARGFYFYKSFGLVMDGTRCRRENNGICISGECVRVGCNNVLGSNLTNDACGVCGGDNSTCTFFKGVAEMNSNAAKFDYNVAKLIPAGATHIRVRESSKNYLALVEAEGPYLNYVLNDKYLISWSVDLTAAGTEFRYERAKDDIEETLVAEGPTTTDLYIMVLYLSGEPNVEYEYWLPKNRGTYAQLVAITHTIPAVEARESPSDEQDYEFMSPYSPPSTKASTTTSVTTTTAAPTTTTTTTEATTTTARTRNVPQVKPTNKKRKKPSYCTPCKKPSSRKRHFCQSDFVIHARVQSKKKVEGKRFSHDVLIKTVYKSDFKLMKREYIWVYSSCCPKLRPYRDYLIMGRKRRIERTPDSNGIVQFVGNATAGENYETRLVVDHMDYWHFWKRKYADGMRKVSNSNICDNFKFPTRSNILRDPEQRRAPRKPRRRRTGS</sequence>
<feature type="compositionally biased region" description="Low complexity" evidence="5">
    <location>
        <begin position="398"/>
        <end position="431"/>
    </location>
</feature>